<evidence type="ECO:0000256" key="2">
    <source>
        <dbReference type="ARBA" id="ARBA00022771"/>
    </source>
</evidence>
<dbReference type="GeneID" id="18923016"/>
<keyword evidence="8" id="KW-1185">Reference proteome</keyword>
<proteinExistence type="predicted"/>
<organism evidence="8">
    <name type="scientific">Melampsora larici-populina (strain 98AG31 / pathotype 3-4-7)</name>
    <name type="common">Poplar leaf rust fungus</name>
    <dbReference type="NCBI Taxonomy" id="747676"/>
    <lineage>
        <taxon>Eukaryota</taxon>
        <taxon>Fungi</taxon>
        <taxon>Dikarya</taxon>
        <taxon>Basidiomycota</taxon>
        <taxon>Pucciniomycotina</taxon>
        <taxon>Pucciniomycetes</taxon>
        <taxon>Pucciniales</taxon>
        <taxon>Melampsoraceae</taxon>
        <taxon>Melampsora</taxon>
    </lineage>
</organism>
<evidence type="ECO:0000313" key="8">
    <source>
        <dbReference type="Proteomes" id="UP000001072"/>
    </source>
</evidence>
<feature type="compositionally biased region" description="Polar residues" evidence="5">
    <location>
        <begin position="37"/>
        <end position="60"/>
    </location>
</feature>
<dbReference type="HOGENOM" id="CLU_029137_0_0_1"/>
<dbReference type="InParanoid" id="F4RMX8"/>
<dbReference type="InterPro" id="IPR001965">
    <property type="entry name" value="Znf_PHD"/>
</dbReference>
<evidence type="ECO:0000256" key="1">
    <source>
        <dbReference type="ARBA" id="ARBA00022723"/>
    </source>
</evidence>
<dbReference type="VEuPathDB" id="FungiDB:MELLADRAFT_106872"/>
<dbReference type="EMBL" id="GL883109">
    <property type="protein sequence ID" value="EGG06194.1"/>
    <property type="molecule type" value="Genomic_DNA"/>
</dbReference>
<feature type="compositionally biased region" description="Polar residues" evidence="5">
    <location>
        <begin position="389"/>
        <end position="403"/>
    </location>
</feature>
<feature type="compositionally biased region" description="Basic and acidic residues" evidence="5">
    <location>
        <begin position="98"/>
        <end position="108"/>
    </location>
</feature>
<name>F4RMX8_MELLP</name>
<dbReference type="PANTHER" id="PTHR47793">
    <property type="entry name" value="HISTONE DEACETYLASE COMPLEX SUBUNIT CTI6"/>
    <property type="match status" value="1"/>
</dbReference>
<dbReference type="PROSITE" id="PS01359">
    <property type="entry name" value="ZF_PHD_1"/>
    <property type="match status" value="1"/>
</dbReference>
<keyword evidence="2 4" id="KW-0863">Zinc-finger</keyword>
<dbReference type="InterPro" id="IPR011011">
    <property type="entry name" value="Znf_FYVE_PHD"/>
</dbReference>
<dbReference type="PROSITE" id="PS50016">
    <property type="entry name" value="ZF_PHD_2"/>
    <property type="match status" value="1"/>
</dbReference>
<dbReference type="OrthoDB" id="79252at2759"/>
<evidence type="ECO:0000256" key="3">
    <source>
        <dbReference type="ARBA" id="ARBA00022833"/>
    </source>
</evidence>
<feature type="compositionally biased region" description="Low complexity" evidence="5">
    <location>
        <begin position="581"/>
        <end position="592"/>
    </location>
</feature>
<dbReference type="eggNOG" id="KOG1844">
    <property type="taxonomic scope" value="Eukaryota"/>
</dbReference>
<reference evidence="8" key="1">
    <citation type="journal article" date="2011" name="Proc. Natl. Acad. Sci. U.S.A.">
        <title>Obligate biotrophy features unraveled by the genomic analysis of rust fungi.</title>
        <authorList>
            <person name="Duplessis S."/>
            <person name="Cuomo C.A."/>
            <person name="Lin Y.-C."/>
            <person name="Aerts A."/>
            <person name="Tisserant E."/>
            <person name="Veneault-Fourrey C."/>
            <person name="Joly D.L."/>
            <person name="Hacquard S."/>
            <person name="Amselem J."/>
            <person name="Cantarel B.L."/>
            <person name="Chiu R."/>
            <person name="Coutinho P.M."/>
            <person name="Feau N."/>
            <person name="Field M."/>
            <person name="Frey P."/>
            <person name="Gelhaye E."/>
            <person name="Goldberg J."/>
            <person name="Grabherr M.G."/>
            <person name="Kodira C.D."/>
            <person name="Kohler A."/>
            <person name="Kuees U."/>
            <person name="Lindquist E.A."/>
            <person name="Lucas S.M."/>
            <person name="Mago R."/>
            <person name="Mauceli E."/>
            <person name="Morin E."/>
            <person name="Murat C."/>
            <person name="Pangilinan J.L."/>
            <person name="Park R."/>
            <person name="Pearson M."/>
            <person name="Quesneville H."/>
            <person name="Rouhier N."/>
            <person name="Sakthikumar S."/>
            <person name="Salamov A.A."/>
            <person name="Schmutz J."/>
            <person name="Selles B."/>
            <person name="Shapiro H."/>
            <person name="Tanguay P."/>
            <person name="Tuskan G.A."/>
            <person name="Henrissat B."/>
            <person name="Van de Peer Y."/>
            <person name="Rouze P."/>
            <person name="Ellis J.G."/>
            <person name="Dodds P.N."/>
            <person name="Schein J.E."/>
            <person name="Zhong S."/>
            <person name="Hamelin R.C."/>
            <person name="Grigoriev I.V."/>
            <person name="Szabo L.J."/>
            <person name="Martin F."/>
        </authorList>
    </citation>
    <scope>NUCLEOTIDE SEQUENCE [LARGE SCALE GENOMIC DNA]</scope>
    <source>
        <strain evidence="8">98AG31 / pathotype 3-4-7</strain>
    </source>
</reference>
<dbReference type="Proteomes" id="UP000001072">
    <property type="component" value="Unassembled WGS sequence"/>
</dbReference>
<accession>F4RMX8</accession>
<dbReference type="InterPro" id="IPR019786">
    <property type="entry name" value="Zinc_finger_PHD-type_CS"/>
</dbReference>
<dbReference type="PANTHER" id="PTHR47793:SF1">
    <property type="entry name" value="HISTONE DEACETYLASE COMPLEX SUBUNIT CTI6"/>
    <property type="match status" value="1"/>
</dbReference>
<dbReference type="GO" id="GO:0008270">
    <property type="term" value="F:zinc ion binding"/>
    <property type="evidence" value="ECO:0007669"/>
    <property type="project" value="UniProtKB-KW"/>
</dbReference>
<dbReference type="InterPro" id="IPR053051">
    <property type="entry name" value="HDAC_complex_subunit"/>
</dbReference>
<evidence type="ECO:0000256" key="4">
    <source>
        <dbReference type="PROSITE-ProRule" id="PRU00146"/>
    </source>
</evidence>
<feature type="compositionally biased region" description="Polar residues" evidence="5">
    <location>
        <begin position="428"/>
        <end position="453"/>
    </location>
</feature>
<sequence>MADQETQLKPIRPSSLDQHPSDSSNQIPLTPSRLRNRTTTNDSATSEHSNPKETPSNLTVVTPAPQPLPTKKAKTGGRKSTKASAANSNGARRSSLNSKKEKRERKAAEQVLQTTELDPSSPTFQHLNPSSAKPVSNNDGDAPIEENADQEQSGSAVTRCVCCEDDEEANDVIMFQCDKCSVWQHGPCVGLYAEFPGDYFCELCRPDLHITGQYQKSSPSNAARPKRSPSLTSAPATATNRRERVHTDAASLAAFLTDAGVKPEDQVSLGGFALPIFAQTRRQSNMLVDLTPTPGINKTPHKASPYDEKTGKRASGSERSPSLPQEHLAADRESVTSPGDLPTKEGHKSKRKRQAEELEDIKIDMEPQAEEKTKRPRISPSSSVVSPALSFSTLGLSRQQASSAAAPVTGPTSAKTKRSRKNEETDESTGTVKTKASNPFLNKQSTSNPSYQATSGSQTTTNQTTGYQKRGSPTKRTREESRKSKLTEVREPTPSESITGWGLPDHLGYLSYLLPTSTPEPICLEGKSLEAPTKVKFPGKRVTIADLKKRSKHIVDYLQKVQIETCEREKRSELIQKALIGNGNSSSSNSNRRSPEDEEDGKFDGISRPVVSSKTLELMDDLSREVYHWQEKYKQ</sequence>
<dbReference type="Pfam" id="PF20826">
    <property type="entry name" value="PHD_5"/>
    <property type="match status" value="1"/>
</dbReference>
<dbReference type="SUPFAM" id="SSF57903">
    <property type="entry name" value="FYVE/PHD zinc finger"/>
    <property type="match status" value="1"/>
</dbReference>
<feature type="compositionally biased region" description="Low complexity" evidence="5">
    <location>
        <begin position="454"/>
        <end position="466"/>
    </location>
</feature>
<feature type="compositionally biased region" description="Polar residues" evidence="5">
    <location>
        <begin position="229"/>
        <end position="239"/>
    </location>
</feature>
<dbReference type="InterPro" id="IPR019787">
    <property type="entry name" value="Znf_PHD-finger"/>
</dbReference>
<dbReference type="AlphaFoldDB" id="F4RMX8"/>
<dbReference type="KEGG" id="mlr:MELLADRAFT_106872"/>
<keyword evidence="1" id="KW-0479">Metal-binding</keyword>
<dbReference type="SMART" id="SM00249">
    <property type="entry name" value="PHD"/>
    <property type="match status" value="1"/>
</dbReference>
<dbReference type="RefSeq" id="XP_007410432.1">
    <property type="nucleotide sequence ID" value="XM_007410370.1"/>
</dbReference>
<feature type="compositionally biased region" description="Polar residues" evidence="5">
    <location>
        <begin position="111"/>
        <end position="139"/>
    </location>
</feature>
<gene>
    <name evidence="7" type="ORF">MELLADRAFT_106872</name>
</gene>
<feature type="compositionally biased region" description="Basic and acidic residues" evidence="5">
    <location>
        <begin position="476"/>
        <end position="493"/>
    </location>
</feature>
<feature type="compositionally biased region" description="Low complexity" evidence="5">
    <location>
        <begin position="83"/>
        <end position="97"/>
    </location>
</feature>
<evidence type="ECO:0000256" key="5">
    <source>
        <dbReference type="SAM" id="MobiDB-lite"/>
    </source>
</evidence>
<feature type="compositionally biased region" description="Basic residues" evidence="5">
    <location>
        <begin position="71"/>
        <end position="81"/>
    </location>
</feature>
<feature type="compositionally biased region" description="Basic and acidic residues" evidence="5">
    <location>
        <begin position="354"/>
        <end position="373"/>
    </location>
</feature>
<dbReference type="STRING" id="747676.F4RMX8"/>
<evidence type="ECO:0000259" key="6">
    <source>
        <dbReference type="PROSITE" id="PS50016"/>
    </source>
</evidence>
<feature type="domain" description="PHD-type" evidence="6">
    <location>
        <begin position="157"/>
        <end position="207"/>
    </location>
</feature>
<dbReference type="Gene3D" id="3.30.40.10">
    <property type="entry name" value="Zinc/RING finger domain, C3HC4 (zinc finger)"/>
    <property type="match status" value="1"/>
</dbReference>
<evidence type="ECO:0000313" key="7">
    <source>
        <dbReference type="EMBL" id="EGG06194.1"/>
    </source>
</evidence>
<dbReference type="FunCoup" id="F4RMX8">
    <property type="interactions" value="33"/>
</dbReference>
<feature type="region of interest" description="Disordered" evidence="5">
    <location>
        <begin position="289"/>
        <end position="502"/>
    </location>
</feature>
<feature type="region of interest" description="Disordered" evidence="5">
    <location>
        <begin position="1"/>
        <end position="151"/>
    </location>
</feature>
<dbReference type="InterPro" id="IPR013083">
    <property type="entry name" value="Znf_RING/FYVE/PHD"/>
</dbReference>
<feature type="region of interest" description="Disordered" evidence="5">
    <location>
        <begin position="214"/>
        <end position="245"/>
    </location>
</feature>
<keyword evidence="3" id="KW-0862">Zinc</keyword>
<feature type="compositionally biased region" description="Polar residues" evidence="5">
    <location>
        <begin position="15"/>
        <end position="29"/>
    </location>
</feature>
<protein>
    <recommendedName>
        <fullName evidence="6">PHD-type domain-containing protein</fullName>
    </recommendedName>
</protein>
<feature type="region of interest" description="Disordered" evidence="5">
    <location>
        <begin position="578"/>
        <end position="608"/>
    </location>
</feature>